<evidence type="ECO:0000313" key="2">
    <source>
        <dbReference type="Proteomes" id="UP001165960"/>
    </source>
</evidence>
<protein>
    <submittedName>
        <fullName evidence="1">Uncharacterized protein</fullName>
    </submittedName>
</protein>
<accession>A0ACC2RJU3</accession>
<comment type="caution">
    <text evidence="1">The sequence shown here is derived from an EMBL/GenBank/DDBJ whole genome shotgun (WGS) entry which is preliminary data.</text>
</comment>
<sequence>MICYLYLINLPNFLLKSGDESFGQQRKPADKTTSSSIAPGKIVATDQYGYVVESSVDKATLPPHQLPILRSGIWDAIKTIIKHPDEGFFSLWKGQFVFWLIDMSQLFLQPTIEGALNDGFNLYDDTIPLIHLDSVGPNIMTLLGSHLVAGIMLNPLEVVRTRLVAQTSKPSLVKYQGSIHAFKTIIEEEGADTLFWGKDIIPCALQSLIDPLFQHCTPLIIDRCFHLTFSESPIAFGLLELALSTLHLTISLPLETVRRRLQIQSNSKVASTKPYITAVRTRQIAYASVLDCAYRVATEEAFPSPLNSKIRPASSYTAHGMGALYKGFGFDFNASVFISVISSFTGIREDSDW</sequence>
<gene>
    <name evidence="1" type="ORF">DSO57_1015685</name>
</gene>
<proteinExistence type="predicted"/>
<dbReference type="EMBL" id="QTSX02007162">
    <property type="protein sequence ID" value="KAJ9050294.1"/>
    <property type="molecule type" value="Genomic_DNA"/>
</dbReference>
<organism evidence="1 2">
    <name type="scientific">Entomophthora muscae</name>
    <dbReference type="NCBI Taxonomy" id="34485"/>
    <lineage>
        <taxon>Eukaryota</taxon>
        <taxon>Fungi</taxon>
        <taxon>Fungi incertae sedis</taxon>
        <taxon>Zoopagomycota</taxon>
        <taxon>Entomophthoromycotina</taxon>
        <taxon>Entomophthoromycetes</taxon>
        <taxon>Entomophthorales</taxon>
        <taxon>Entomophthoraceae</taxon>
        <taxon>Entomophthora</taxon>
    </lineage>
</organism>
<dbReference type="Proteomes" id="UP001165960">
    <property type="component" value="Unassembled WGS sequence"/>
</dbReference>
<keyword evidence="2" id="KW-1185">Reference proteome</keyword>
<name>A0ACC2RJU3_9FUNG</name>
<reference evidence="1" key="1">
    <citation type="submission" date="2022-04" db="EMBL/GenBank/DDBJ databases">
        <title>Genome of the entomopathogenic fungus Entomophthora muscae.</title>
        <authorList>
            <person name="Elya C."/>
            <person name="Lovett B.R."/>
            <person name="Lee E."/>
            <person name="Macias A.M."/>
            <person name="Hajek A.E."/>
            <person name="De Bivort B.L."/>
            <person name="Kasson M.T."/>
            <person name="De Fine Licht H.H."/>
            <person name="Stajich J.E."/>
        </authorList>
    </citation>
    <scope>NUCLEOTIDE SEQUENCE</scope>
    <source>
        <strain evidence="1">Berkeley</strain>
    </source>
</reference>
<evidence type="ECO:0000313" key="1">
    <source>
        <dbReference type="EMBL" id="KAJ9050294.1"/>
    </source>
</evidence>